<organism evidence="2 3">
    <name type="scientific">Halobium palmae</name>
    <dbReference type="NCBI Taxonomy" id="1776492"/>
    <lineage>
        <taxon>Archaea</taxon>
        <taxon>Methanobacteriati</taxon>
        <taxon>Methanobacteriota</taxon>
        <taxon>Stenosarchaea group</taxon>
        <taxon>Halobacteria</taxon>
        <taxon>Halobacteriales</taxon>
        <taxon>Haloferacaceae</taxon>
        <taxon>Halobium</taxon>
    </lineage>
</organism>
<proteinExistence type="predicted"/>
<dbReference type="InterPro" id="IPR036388">
    <property type="entry name" value="WH-like_DNA-bd_sf"/>
</dbReference>
<protein>
    <submittedName>
        <fullName evidence="2">PadR family transcriptional regulator</fullName>
    </submittedName>
</protein>
<sequence>MATFTGFQRDQLMVIAGLDNPSGQALKEDLEKEYDSEINHGRLYPNLDTLVYSGFVEKGTIDRRTNSHQITEEGRSALTDHLEWEQQYF</sequence>
<evidence type="ECO:0000259" key="1">
    <source>
        <dbReference type="Pfam" id="PF03551"/>
    </source>
</evidence>
<dbReference type="Pfam" id="PF03551">
    <property type="entry name" value="PadR"/>
    <property type="match status" value="1"/>
</dbReference>
<dbReference type="EMBL" id="JBHSWU010000020">
    <property type="protein sequence ID" value="MFC6723480.1"/>
    <property type="molecule type" value="Genomic_DNA"/>
</dbReference>
<evidence type="ECO:0000313" key="3">
    <source>
        <dbReference type="Proteomes" id="UP001596328"/>
    </source>
</evidence>
<accession>A0ABD5RVK0</accession>
<evidence type="ECO:0000313" key="2">
    <source>
        <dbReference type="EMBL" id="MFC6723480.1"/>
    </source>
</evidence>
<keyword evidence="3" id="KW-1185">Reference proteome</keyword>
<name>A0ABD5RVK0_9EURY</name>
<dbReference type="AlphaFoldDB" id="A0ABD5RVK0"/>
<reference evidence="2 3" key="1">
    <citation type="journal article" date="2019" name="Int. J. Syst. Evol. Microbiol.">
        <title>The Global Catalogue of Microorganisms (GCM) 10K type strain sequencing project: providing services to taxonomists for standard genome sequencing and annotation.</title>
        <authorList>
            <consortium name="The Broad Institute Genomics Platform"/>
            <consortium name="The Broad Institute Genome Sequencing Center for Infectious Disease"/>
            <person name="Wu L."/>
            <person name="Ma J."/>
        </authorList>
    </citation>
    <scope>NUCLEOTIDE SEQUENCE [LARGE SCALE GENOMIC DNA]</scope>
    <source>
        <strain evidence="2 3">NBRC 111368</strain>
    </source>
</reference>
<comment type="caution">
    <text evidence="2">The sequence shown here is derived from an EMBL/GenBank/DDBJ whole genome shotgun (WGS) entry which is preliminary data.</text>
</comment>
<gene>
    <name evidence="2" type="ORF">ACFQE1_03565</name>
</gene>
<dbReference type="SUPFAM" id="SSF46785">
    <property type="entry name" value="Winged helix' DNA-binding domain"/>
    <property type="match status" value="1"/>
</dbReference>
<feature type="domain" description="Transcription regulator PadR N-terminal" evidence="1">
    <location>
        <begin position="21"/>
        <end position="79"/>
    </location>
</feature>
<dbReference type="InterPro" id="IPR005149">
    <property type="entry name" value="Tscrpt_reg_PadR_N"/>
</dbReference>
<dbReference type="Proteomes" id="UP001596328">
    <property type="component" value="Unassembled WGS sequence"/>
</dbReference>
<dbReference type="InterPro" id="IPR036390">
    <property type="entry name" value="WH_DNA-bd_sf"/>
</dbReference>
<dbReference type="Gene3D" id="1.10.10.10">
    <property type="entry name" value="Winged helix-like DNA-binding domain superfamily/Winged helix DNA-binding domain"/>
    <property type="match status" value="1"/>
</dbReference>